<organism evidence="3 4">
    <name type="scientific">Ophiocordyceps polyrhachis-furcata BCC 54312</name>
    <dbReference type="NCBI Taxonomy" id="1330021"/>
    <lineage>
        <taxon>Eukaryota</taxon>
        <taxon>Fungi</taxon>
        <taxon>Dikarya</taxon>
        <taxon>Ascomycota</taxon>
        <taxon>Pezizomycotina</taxon>
        <taxon>Sordariomycetes</taxon>
        <taxon>Hypocreomycetidae</taxon>
        <taxon>Hypocreales</taxon>
        <taxon>Ophiocordycipitaceae</taxon>
        <taxon>Ophiocordyceps</taxon>
    </lineage>
</organism>
<dbReference type="AlphaFoldDB" id="A0A367KZ91"/>
<feature type="region of interest" description="Disordered" evidence="1">
    <location>
        <begin position="169"/>
        <end position="201"/>
    </location>
</feature>
<feature type="transmembrane region" description="Helical" evidence="2">
    <location>
        <begin position="84"/>
        <end position="105"/>
    </location>
</feature>
<gene>
    <name evidence="3" type="ORF">L249_4533</name>
</gene>
<keyword evidence="2" id="KW-0472">Membrane</keyword>
<keyword evidence="2" id="KW-1133">Transmembrane helix</keyword>
<keyword evidence="2" id="KW-0812">Transmembrane</keyword>
<sequence length="201" mass="21928">MPSYPAIFPTTTACFQESSSTIDRHAAIMDDPASSSVSLIHLFFSALFDTVALIARIPWTSILAQVFSVVILPARLVASGLSRIASVLAVIFAPALYLFAFFLWVSRLVYALVLGLEPLYKFFSVAVTIGIISGIILAVTSSIVTECLGMHEESDLKLETPPTVSPPVEYDWPWPESSPPSKRRQPSGLLSQTIHEEDSDI</sequence>
<keyword evidence="4" id="KW-1185">Reference proteome</keyword>
<proteinExistence type="predicted"/>
<evidence type="ECO:0000256" key="1">
    <source>
        <dbReference type="SAM" id="MobiDB-lite"/>
    </source>
</evidence>
<comment type="caution">
    <text evidence="3">The sequence shown here is derived from an EMBL/GenBank/DDBJ whole genome shotgun (WGS) entry which is preliminary data.</text>
</comment>
<reference evidence="3 4" key="1">
    <citation type="journal article" date="2015" name="BMC Genomics">
        <title>Insights from the genome of Ophiocordyceps polyrhachis-furcata to pathogenicity and host specificity in insect fungi.</title>
        <authorList>
            <person name="Wichadakul D."/>
            <person name="Kobmoo N."/>
            <person name="Ingsriswang S."/>
            <person name="Tangphatsornruang S."/>
            <person name="Chantasingh D."/>
            <person name="Luangsa-ard J.J."/>
            <person name="Eurwilaichitr L."/>
        </authorList>
    </citation>
    <scope>NUCLEOTIDE SEQUENCE [LARGE SCALE GENOMIC DNA]</scope>
    <source>
        <strain evidence="3 4">BCC 54312</strain>
    </source>
</reference>
<evidence type="ECO:0000313" key="3">
    <source>
        <dbReference type="EMBL" id="RCI07488.1"/>
    </source>
</evidence>
<dbReference type="Proteomes" id="UP000253664">
    <property type="component" value="Unassembled WGS sequence"/>
</dbReference>
<dbReference type="EMBL" id="LKCN02000028">
    <property type="protein sequence ID" value="RCI07488.1"/>
    <property type="molecule type" value="Genomic_DNA"/>
</dbReference>
<feature type="transmembrane region" description="Helical" evidence="2">
    <location>
        <begin position="125"/>
        <end position="148"/>
    </location>
</feature>
<accession>A0A367KZ91</accession>
<evidence type="ECO:0000256" key="2">
    <source>
        <dbReference type="SAM" id="Phobius"/>
    </source>
</evidence>
<protein>
    <submittedName>
        <fullName evidence="3">Uncharacterized protein</fullName>
    </submittedName>
</protein>
<evidence type="ECO:0000313" key="4">
    <source>
        <dbReference type="Proteomes" id="UP000253664"/>
    </source>
</evidence>
<dbReference type="OrthoDB" id="4502894at2759"/>
<name>A0A367KZ91_9HYPO</name>
<feature type="transmembrane region" description="Helical" evidence="2">
    <location>
        <begin position="39"/>
        <end position="72"/>
    </location>
</feature>